<dbReference type="InterPro" id="IPR051675">
    <property type="entry name" value="Endo/Exo/Phosphatase_dom_1"/>
</dbReference>
<name>A0A8D5A1M1_9FIRM</name>
<sequence>MEQDHEESRRMTILCLCIGLILLGTALFVFDPFSLREEEKPVVVTAEAGNNEKDDKLLVYVVGAVKEPGVYELPKGSHYYDAVKAAGDVLPYAEVEAVNMAAPIENSMKIYIPLNPDRSDPAARGLININTAGAKELEALPGVGAVTAEKIVKYRQENGYFTEKQDLKKVPSISDGRYAKLADKITL</sequence>
<dbReference type="Pfam" id="PF10531">
    <property type="entry name" value="SLBB"/>
    <property type="match status" value="1"/>
</dbReference>
<organism evidence="3 4">
    <name type="scientific">Dialister hominis</name>
    <dbReference type="NCBI Taxonomy" id="2582419"/>
    <lineage>
        <taxon>Bacteria</taxon>
        <taxon>Bacillati</taxon>
        <taxon>Bacillota</taxon>
        <taxon>Negativicutes</taxon>
        <taxon>Veillonellales</taxon>
        <taxon>Veillonellaceae</taxon>
        <taxon>Dialister</taxon>
    </lineage>
</organism>
<dbReference type="OrthoDB" id="9790239at2"/>
<evidence type="ECO:0000256" key="1">
    <source>
        <dbReference type="SAM" id="Phobius"/>
    </source>
</evidence>
<dbReference type="GO" id="GO:0015628">
    <property type="term" value="P:protein secretion by the type II secretion system"/>
    <property type="evidence" value="ECO:0007669"/>
    <property type="project" value="TreeGrafter"/>
</dbReference>
<dbReference type="Gene3D" id="3.10.560.10">
    <property type="entry name" value="Outer membrane lipoprotein wza domain like"/>
    <property type="match status" value="1"/>
</dbReference>
<dbReference type="EMBL" id="AP019697">
    <property type="protein sequence ID" value="BBK24651.1"/>
    <property type="molecule type" value="Genomic_DNA"/>
</dbReference>
<evidence type="ECO:0000313" key="3">
    <source>
        <dbReference type="EMBL" id="BBK24651.1"/>
    </source>
</evidence>
<dbReference type="Proteomes" id="UP000320585">
    <property type="component" value="Chromosome"/>
</dbReference>
<dbReference type="SUPFAM" id="SSF47781">
    <property type="entry name" value="RuvA domain 2-like"/>
    <property type="match status" value="1"/>
</dbReference>
<keyword evidence="1" id="KW-0812">Transmembrane</keyword>
<dbReference type="PANTHER" id="PTHR21180:SF32">
    <property type="entry name" value="ENDONUCLEASE_EXONUCLEASE_PHOSPHATASE FAMILY DOMAIN-CONTAINING PROTEIN 1"/>
    <property type="match status" value="1"/>
</dbReference>
<dbReference type="Pfam" id="PF12836">
    <property type="entry name" value="HHH_3"/>
    <property type="match status" value="1"/>
</dbReference>
<protein>
    <submittedName>
        <fullName evidence="3">Competence protein ComEA</fullName>
    </submittedName>
</protein>
<dbReference type="PANTHER" id="PTHR21180">
    <property type="entry name" value="ENDONUCLEASE/EXONUCLEASE/PHOSPHATASE FAMILY DOMAIN-CONTAINING PROTEIN 1"/>
    <property type="match status" value="1"/>
</dbReference>
<keyword evidence="1" id="KW-1133">Transmembrane helix</keyword>
<accession>A0A8D5A1M1</accession>
<feature type="domain" description="Helix-hairpin-helix DNA-binding motif class 1" evidence="2">
    <location>
        <begin position="135"/>
        <end position="154"/>
    </location>
</feature>
<dbReference type="InterPro" id="IPR019554">
    <property type="entry name" value="Soluble_ligand-bd"/>
</dbReference>
<evidence type="ECO:0000313" key="4">
    <source>
        <dbReference type="Proteomes" id="UP000320585"/>
    </source>
</evidence>
<dbReference type="GeneID" id="92715803"/>
<keyword evidence="1" id="KW-0472">Membrane</keyword>
<reference evidence="4" key="1">
    <citation type="submission" date="2019-05" db="EMBL/GenBank/DDBJ databases">
        <title>Complete genome sequencing of Dialister sp. strain 5BBH33.</title>
        <authorList>
            <person name="Sakamoto M."/>
            <person name="Murakami T."/>
            <person name="Mori H."/>
        </authorList>
    </citation>
    <scope>NUCLEOTIDE SEQUENCE [LARGE SCALE GENOMIC DNA]</scope>
    <source>
        <strain evidence="4">5BBH33</strain>
    </source>
</reference>
<evidence type="ECO:0000259" key="2">
    <source>
        <dbReference type="SMART" id="SM00278"/>
    </source>
</evidence>
<dbReference type="InterPro" id="IPR010994">
    <property type="entry name" value="RuvA_2-like"/>
</dbReference>
<feature type="transmembrane region" description="Helical" evidence="1">
    <location>
        <begin position="12"/>
        <end position="30"/>
    </location>
</feature>
<dbReference type="InterPro" id="IPR003583">
    <property type="entry name" value="Hlx-hairpin-Hlx_DNA-bd_motif"/>
</dbReference>
<dbReference type="Gene3D" id="1.10.150.310">
    <property type="entry name" value="Tex RuvX-like domain-like"/>
    <property type="match status" value="1"/>
</dbReference>
<proteinExistence type="predicted"/>
<dbReference type="GO" id="GO:0006281">
    <property type="term" value="P:DNA repair"/>
    <property type="evidence" value="ECO:0007669"/>
    <property type="project" value="InterPro"/>
</dbReference>
<dbReference type="GO" id="GO:0015627">
    <property type="term" value="C:type II protein secretion system complex"/>
    <property type="evidence" value="ECO:0007669"/>
    <property type="project" value="TreeGrafter"/>
</dbReference>
<dbReference type="SMART" id="SM00278">
    <property type="entry name" value="HhH1"/>
    <property type="match status" value="2"/>
</dbReference>
<dbReference type="GO" id="GO:0003677">
    <property type="term" value="F:DNA binding"/>
    <property type="evidence" value="ECO:0007669"/>
    <property type="project" value="InterPro"/>
</dbReference>
<dbReference type="AlphaFoldDB" id="A0A8D5A1M1"/>
<feature type="domain" description="Helix-hairpin-helix DNA-binding motif class 1" evidence="2">
    <location>
        <begin position="165"/>
        <end position="184"/>
    </location>
</feature>
<keyword evidence="4" id="KW-1185">Reference proteome</keyword>
<gene>
    <name evidence="3" type="ORF">Dia5BBH33_05860</name>
</gene>
<dbReference type="RefSeq" id="WP_022381765.1">
    <property type="nucleotide sequence ID" value="NZ_AP019697.1"/>
</dbReference>
<dbReference type="KEGG" id="dho:Dia5BBH33_05860"/>